<keyword evidence="3" id="KW-0479">Metal-binding</keyword>
<dbReference type="Pfam" id="PF00857">
    <property type="entry name" value="Isochorismatase"/>
    <property type="match status" value="1"/>
</dbReference>
<keyword evidence="2" id="KW-0662">Pyridine nucleotide biosynthesis</keyword>
<gene>
    <name evidence="10" type="ordered locus">PSMK_30480</name>
</gene>
<dbReference type="AlphaFoldDB" id="I0IIW9"/>
<organism evidence="10 11">
    <name type="scientific">Phycisphaera mikurensis (strain NBRC 102666 / KCTC 22515 / FYK2301M01)</name>
    <dbReference type="NCBI Taxonomy" id="1142394"/>
    <lineage>
        <taxon>Bacteria</taxon>
        <taxon>Pseudomonadati</taxon>
        <taxon>Planctomycetota</taxon>
        <taxon>Phycisphaerae</taxon>
        <taxon>Phycisphaerales</taxon>
        <taxon>Phycisphaeraceae</taxon>
        <taxon>Phycisphaera</taxon>
    </lineage>
</organism>
<dbReference type="InterPro" id="IPR036380">
    <property type="entry name" value="Isochorismatase-like_sf"/>
</dbReference>
<dbReference type="GO" id="GO:0019363">
    <property type="term" value="P:pyridine nucleotide biosynthetic process"/>
    <property type="evidence" value="ECO:0007669"/>
    <property type="project" value="UniProtKB-KW"/>
</dbReference>
<accession>I0IIW9</accession>
<dbReference type="InterPro" id="IPR052347">
    <property type="entry name" value="Isochorismatase_Nicotinamidase"/>
</dbReference>
<feature type="domain" description="Isochorismatase-like" evidence="9">
    <location>
        <begin position="5"/>
        <end position="96"/>
    </location>
</feature>
<evidence type="ECO:0000313" key="11">
    <source>
        <dbReference type="Proteomes" id="UP000007881"/>
    </source>
</evidence>
<dbReference type="RefSeq" id="WP_014438412.1">
    <property type="nucleotide sequence ID" value="NC_017080.1"/>
</dbReference>
<evidence type="ECO:0000256" key="2">
    <source>
        <dbReference type="ARBA" id="ARBA00022642"/>
    </source>
</evidence>
<evidence type="ECO:0000256" key="6">
    <source>
        <dbReference type="ARBA" id="ARBA00039017"/>
    </source>
</evidence>
<evidence type="ECO:0000256" key="7">
    <source>
        <dbReference type="ARBA" id="ARBA00043224"/>
    </source>
</evidence>
<evidence type="ECO:0000256" key="5">
    <source>
        <dbReference type="ARBA" id="ARBA00037900"/>
    </source>
</evidence>
<evidence type="ECO:0000313" key="10">
    <source>
        <dbReference type="EMBL" id="BAM05207.1"/>
    </source>
</evidence>
<comment type="pathway">
    <text evidence="5">Cofactor biosynthesis; nicotinate biosynthesis; nicotinate from nicotinamide: step 1/1.</text>
</comment>
<dbReference type="PANTHER" id="PTHR11080:SF2">
    <property type="entry name" value="LD05707P"/>
    <property type="match status" value="1"/>
</dbReference>
<protein>
    <recommendedName>
        <fullName evidence="6">nicotinamidase</fullName>
        <ecNumber evidence="6">3.5.1.19</ecNumber>
    </recommendedName>
    <alternativeName>
        <fullName evidence="7">Nicotinamide deamidase</fullName>
    </alternativeName>
</protein>
<dbReference type="eggNOG" id="COG1335">
    <property type="taxonomic scope" value="Bacteria"/>
</dbReference>
<dbReference type="EC" id="3.5.1.19" evidence="6"/>
<dbReference type="PANTHER" id="PTHR11080">
    <property type="entry name" value="PYRAZINAMIDASE/NICOTINAMIDASE"/>
    <property type="match status" value="1"/>
</dbReference>
<dbReference type="KEGG" id="phm:PSMK_30480"/>
<feature type="region of interest" description="Disordered" evidence="8">
    <location>
        <begin position="53"/>
        <end position="124"/>
    </location>
</feature>
<evidence type="ECO:0000259" key="9">
    <source>
        <dbReference type="Pfam" id="PF00857"/>
    </source>
</evidence>
<evidence type="ECO:0000256" key="3">
    <source>
        <dbReference type="ARBA" id="ARBA00022723"/>
    </source>
</evidence>
<dbReference type="SUPFAM" id="SSF52499">
    <property type="entry name" value="Isochorismatase-like hydrolases"/>
    <property type="match status" value="1"/>
</dbReference>
<dbReference type="HOGENOM" id="CLU_2001747_0_0_0"/>
<feature type="compositionally biased region" description="Basic and acidic residues" evidence="8">
    <location>
        <begin position="90"/>
        <end position="100"/>
    </location>
</feature>
<dbReference type="Gene3D" id="3.40.50.850">
    <property type="entry name" value="Isochorismatase-like"/>
    <property type="match status" value="1"/>
</dbReference>
<dbReference type="GO" id="GO:0008936">
    <property type="term" value="F:nicotinamidase activity"/>
    <property type="evidence" value="ECO:0007669"/>
    <property type="project" value="UniProtKB-EC"/>
</dbReference>
<proteinExistence type="inferred from homology"/>
<evidence type="ECO:0000256" key="4">
    <source>
        <dbReference type="ARBA" id="ARBA00022801"/>
    </source>
</evidence>
<keyword evidence="4" id="KW-0378">Hydrolase</keyword>
<name>I0IIW9_PHYMF</name>
<sequence>MGASLLIDIQNDFLPGGSLAVPDGDAVIPVANRLMPAYRLVVATEDWHPAGHGSFARSHAGKRPGEVIEPTGQDQVLWPDPCVQGTPGAELHDDLDRGGVDEGDGCDDLLNGPGATPLGGWRSR</sequence>
<dbReference type="InterPro" id="IPR000868">
    <property type="entry name" value="Isochorismatase-like_dom"/>
</dbReference>
<evidence type="ECO:0000256" key="1">
    <source>
        <dbReference type="ARBA" id="ARBA00006336"/>
    </source>
</evidence>
<comment type="similarity">
    <text evidence="1">Belongs to the isochorismatase family.</text>
</comment>
<dbReference type="STRING" id="1142394.PSMK_30480"/>
<evidence type="ECO:0000256" key="8">
    <source>
        <dbReference type="SAM" id="MobiDB-lite"/>
    </source>
</evidence>
<dbReference type="Proteomes" id="UP000007881">
    <property type="component" value="Chromosome"/>
</dbReference>
<keyword evidence="11" id="KW-1185">Reference proteome</keyword>
<dbReference type="GO" id="GO:0046872">
    <property type="term" value="F:metal ion binding"/>
    <property type="evidence" value="ECO:0007669"/>
    <property type="project" value="UniProtKB-KW"/>
</dbReference>
<dbReference type="OrthoDB" id="6111975at2"/>
<dbReference type="EMBL" id="AP012338">
    <property type="protein sequence ID" value="BAM05207.1"/>
    <property type="molecule type" value="Genomic_DNA"/>
</dbReference>
<reference evidence="10 11" key="1">
    <citation type="submission" date="2012-02" db="EMBL/GenBank/DDBJ databases">
        <title>Complete genome sequence of Phycisphaera mikurensis NBRC 102666.</title>
        <authorList>
            <person name="Ankai A."/>
            <person name="Hosoyama A."/>
            <person name="Terui Y."/>
            <person name="Sekine M."/>
            <person name="Fukai R."/>
            <person name="Kato Y."/>
            <person name="Nakamura S."/>
            <person name="Yamada-Narita S."/>
            <person name="Kawakoshi A."/>
            <person name="Fukunaga Y."/>
            <person name="Yamazaki S."/>
            <person name="Fujita N."/>
        </authorList>
    </citation>
    <scope>NUCLEOTIDE SEQUENCE [LARGE SCALE GENOMIC DNA]</scope>
    <source>
        <strain evidence="11">NBRC 102666 / KCTC 22515 / FYK2301M01</strain>
    </source>
</reference>